<dbReference type="Pfam" id="PF00881">
    <property type="entry name" value="Nitroreductase"/>
    <property type="match status" value="1"/>
</dbReference>
<dbReference type="InterPro" id="IPR050627">
    <property type="entry name" value="Nitroreductase/BluB"/>
</dbReference>
<evidence type="ECO:0000256" key="1">
    <source>
        <dbReference type="ARBA" id="ARBA00022630"/>
    </source>
</evidence>
<reference evidence="5" key="1">
    <citation type="submission" date="2016-08" db="EMBL/GenBank/DDBJ databases">
        <title>Complete genome of Cloacibacillus porcorum.</title>
        <authorList>
            <person name="Looft T."/>
            <person name="Bayles D.O."/>
            <person name="Alt D.P."/>
        </authorList>
    </citation>
    <scope>NUCLEOTIDE SEQUENCE [LARGE SCALE GENOMIC DNA]</scope>
    <source>
        <strain evidence="5">CL-84</strain>
    </source>
</reference>
<dbReference type="EMBL" id="CP016757">
    <property type="protein sequence ID" value="ANZ45762.1"/>
    <property type="molecule type" value="Genomic_DNA"/>
</dbReference>
<evidence type="ECO:0000256" key="2">
    <source>
        <dbReference type="ARBA" id="ARBA00022643"/>
    </source>
</evidence>
<dbReference type="PANTHER" id="PTHR23026">
    <property type="entry name" value="NADPH NITROREDUCTASE"/>
    <property type="match status" value="1"/>
</dbReference>
<keyword evidence="6" id="KW-1185">Reference proteome</keyword>
<dbReference type="GO" id="GO:0016491">
    <property type="term" value="F:oxidoreductase activity"/>
    <property type="evidence" value="ECO:0007669"/>
    <property type="project" value="UniProtKB-KW"/>
</dbReference>
<evidence type="ECO:0000313" key="5">
    <source>
        <dbReference type="EMBL" id="ANZ45762.1"/>
    </source>
</evidence>
<dbReference type="Proteomes" id="UP000093044">
    <property type="component" value="Chromosome"/>
</dbReference>
<sequence>MKDFYELAQRRQSCRNFKDKAVDGELLVRCVKAASLAPSACNSQPWKFVIVTNDEKKGALAKLVQEIGLNKWAEAAPAFIVVAEEAAPVLMPIVVEHYDSKRYSEGDVGMATAYLILEAAEQGLGCCIIGTFNDADVKALLGLPEGDTVRAVVALGYAADESVRQKKRKDVSEIAKIID</sequence>
<dbReference type="SUPFAM" id="SSF55469">
    <property type="entry name" value="FMN-dependent nitroreductase-like"/>
    <property type="match status" value="1"/>
</dbReference>
<evidence type="ECO:0000256" key="3">
    <source>
        <dbReference type="ARBA" id="ARBA00023002"/>
    </source>
</evidence>
<dbReference type="GeneID" id="83058594"/>
<protein>
    <recommendedName>
        <fullName evidence="4">Nitroreductase domain-containing protein</fullName>
    </recommendedName>
</protein>
<dbReference type="CDD" id="cd02062">
    <property type="entry name" value="Nitro_FMN_reductase"/>
    <property type="match status" value="1"/>
</dbReference>
<dbReference type="RefSeq" id="WP_066746668.1">
    <property type="nucleotide sequence ID" value="NZ_CAUFKJ010000053.1"/>
</dbReference>
<dbReference type="InterPro" id="IPR000415">
    <property type="entry name" value="Nitroreductase-like"/>
</dbReference>
<dbReference type="AlphaFoldDB" id="A0A1B2I708"/>
<feature type="domain" description="Nitroreductase" evidence="4">
    <location>
        <begin position="9"/>
        <end position="157"/>
    </location>
</feature>
<keyword evidence="2" id="KW-0288">FMN</keyword>
<dbReference type="KEGG" id="cpor:BED41_12125"/>
<dbReference type="PANTHER" id="PTHR23026:SF90">
    <property type="entry name" value="IODOTYROSINE DEIODINASE 1"/>
    <property type="match status" value="1"/>
</dbReference>
<dbReference type="Gene3D" id="3.40.109.10">
    <property type="entry name" value="NADH Oxidase"/>
    <property type="match status" value="1"/>
</dbReference>
<organism evidence="5 6">
    <name type="scientific">Cloacibacillus porcorum</name>
    <dbReference type="NCBI Taxonomy" id="1197717"/>
    <lineage>
        <taxon>Bacteria</taxon>
        <taxon>Thermotogati</taxon>
        <taxon>Synergistota</taxon>
        <taxon>Synergistia</taxon>
        <taxon>Synergistales</taxon>
        <taxon>Synergistaceae</taxon>
        <taxon>Cloacibacillus</taxon>
    </lineage>
</organism>
<gene>
    <name evidence="5" type="ORF">BED41_12125</name>
</gene>
<dbReference type="STRING" id="1197717.BED41_12125"/>
<keyword evidence="1" id="KW-0285">Flavoprotein</keyword>
<evidence type="ECO:0000313" key="6">
    <source>
        <dbReference type="Proteomes" id="UP000093044"/>
    </source>
</evidence>
<keyword evidence="3" id="KW-0560">Oxidoreductase</keyword>
<dbReference type="InterPro" id="IPR029479">
    <property type="entry name" value="Nitroreductase"/>
</dbReference>
<name>A0A1B2I708_9BACT</name>
<dbReference type="OrthoDB" id="9812105at2"/>
<proteinExistence type="predicted"/>
<evidence type="ECO:0000259" key="4">
    <source>
        <dbReference type="Pfam" id="PF00881"/>
    </source>
</evidence>
<accession>A0A1B2I708</accession>